<feature type="domain" description="Peptidase S24/S26A/S26B/S26C" evidence="4">
    <location>
        <begin position="93"/>
        <end position="211"/>
    </location>
</feature>
<evidence type="ECO:0000313" key="7">
    <source>
        <dbReference type="Proteomes" id="UP000095200"/>
    </source>
</evidence>
<dbReference type="InterPro" id="IPR010744">
    <property type="entry name" value="Phage_CI_N"/>
</dbReference>
<evidence type="ECO:0000313" key="6">
    <source>
        <dbReference type="EMBL" id="GAU09904.1"/>
    </source>
</evidence>
<dbReference type="CDD" id="cd06529">
    <property type="entry name" value="S24_LexA-like"/>
    <property type="match status" value="1"/>
</dbReference>
<dbReference type="Pfam" id="PF00717">
    <property type="entry name" value="Peptidase_S24"/>
    <property type="match status" value="1"/>
</dbReference>
<dbReference type="OrthoDB" id="5363392at2"/>
<dbReference type="SUPFAM" id="SSF51306">
    <property type="entry name" value="LexA/Signal peptidase"/>
    <property type="match status" value="1"/>
</dbReference>
<dbReference type="Gene3D" id="1.10.260.40">
    <property type="entry name" value="lambda repressor-like DNA-binding domains"/>
    <property type="match status" value="1"/>
</dbReference>
<protein>
    <submittedName>
        <fullName evidence="6">Transcriptional regulator</fullName>
    </submittedName>
</protein>
<dbReference type="Pfam" id="PF07022">
    <property type="entry name" value="Phage_CI_repr"/>
    <property type="match status" value="1"/>
</dbReference>
<accession>A0A194AMQ8</accession>
<dbReference type="AlphaFoldDB" id="A0A194AMQ8"/>
<dbReference type="GO" id="GO:0045892">
    <property type="term" value="P:negative regulation of DNA-templated transcription"/>
    <property type="evidence" value="ECO:0007669"/>
    <property type="project" value="InterPro"/>
</dbReference>
<organism evidence="6 7">
    <name type="scientific">Desulfoplanes formicivorans</name>
    <dbReference type="NCBI Taxonomy" id="1592317"/>
    <lineage>
        <taxon>Bacteria</taxon>
        <taxon>Pseudomonadati</taxon>
        <taxon>Thermodesulfobacteriota</taxon>
        <taxon>Desulfovibrionia</taxon>
        <taxon>Desulfovibrionales</taxon>
        <taxon>Desulfoplanaceae</taxon>
        <taxon>Desulfoplanes</taxon>
    </lineage>
</organism>
<keyword evidence="2" id="KW-0238">DNA-binding</keyword>
<dbReference type="Proteomes" id="UP000095200">
    <property type="component" value="Unassembled WGS sequence"/>
</dbReference>
<dbReference type="PANTHER" id="PTHR40661">
    <property type="match status" value="1"/>
</dbReference>
<dbReference type="GO" id="GO:0003677">
    <property type="term" value="F:DNA binding"/>
    <property type="evidence" value="ECO:0007669"/>
    <property type="project" value="UniProtKB-KW"/>
</dbReference>
<dbReference type="RefSeq" id="WP_069860125.1">
    <property type="nucleotide sequence ID" value="NZ_BDFE01000020.1"/>
</dbReference>
<evidence type="ECO:0000256" key="3">
    <source>
        <dbReference type="ARBA" id="ARBA00023163"/>
    </source>
</evidence>
<reference evidence="7" key="1">
    <citation type="submission" date="2016-06" db="EMBL/GenBank/DDBJ databases">
        <title>Draft genome sequence of Desulfoplanes formicivorans strain Pf12B.</title>
        <authorList>
            <person name="Watanabe M."/>
            <person name="Kojima H."/>
            <person name="Fukui M."/>
        </authorList>
    </citation>
    <scope>NUCLEOTIDE SEQUENCE [LARGE SCALE GENOMIC DNA]</scope>
    <source>
        <strain evidence="7">Pf12B</strain>
    </source>
</reference>
<keyword evidence="3" id="KW-0804">Transcription</keyword>
<evidence type="ECO:0000256" key="2">
    <source>
        <dbReference type="ARBA" id="ARBA00023125"/>
    </source>
</evidence>
<evidence type="ECO:0000259" key="4">
    <source>
        <dbReference type="Pfam" id="PF00717"/>
    </source>
</evidence>
<dbReference type="InterPro" id="IPR039418">
    <property type="entry name" value="LexA-like"/>
</dbReference>
<dbReference type="EMBL" id="BDFE01000020">
    <property type="protein sequence ID" value="GAU09904.1"/>
    <property type="molecule type" value="Genomic_DNA"/>
</dbReference>
<feature type="domain" description="Bacteriophage CI repressor N-terminal" evidence="5">
    <location>
        <begin position="12"/>
        <end position="76"/>
    </location>
</feature>
<sequence length="219" mass="24061">MPTLSAPTPVEAFLHRTFTATGIETQIALASILRVNRAAISMAKKKGRVPEKWALKLAELYGLNPRWLLKGQGEQYLRGEHATTTMAIPRVAAKLCAGGGSFETSAMVRDTMVFSRSWLRTKGNPETMVLMDIIGDSMEPELRDGDTVLIDHSQTSVHAGAIYALGVGDSLLIKRVERQPGSIALISTNPSYAPLVLQGDELETLRVLGRILWVCREYR</sequence>
<evidence type="ECO:0000256" key="1">
    <source>
        <dbReference type="ARBA" id="ARBA00023015"/>
    </source>
</evidence>
<proteinExistence type="predicted"/>
<evidence type="ECO:0000259" key="5">
    <source>
        <dbReference type="Pfam" id="PF07022"/>
    </source>
</evidence>
<gene>
    <name evidence="6" type="ORF">DPF_2640</name>
</gene>
<dbReference type="InterPro" id="IPR036286">
    <property type="entry name" value="LexA/Signal_pep-like_sf"/>
</dbReference>
<keyword evidence="7" id="KW-1185">Reference proteome</keyword>
<keyword evidence="1" id="KW-0805">Transcription regulation</keyword>
<dbReference type="InterPro" id="IPR015927">
    <property type="entry name" value="Peptidase_S24_S26A/B/C"/>
</dbReference>
<comment type="caution">
    <text evidence="6">The sequence shown here is derived from an EMBL/GenBank/DDBJ whole genome shotgun (WGS) entry which is preliminary data.</text>
</comment>
<dbReference type="PANTHER" id="PTHR40661:SF3">
    <property type="entry name" value="FELS-1 PROPHAGE TRANSCRIPTIONAL REGULATOR"/>
    <property type="match status" value="1"/>
</dbReference>
<dbReference type="InterPro" id="IPR010982">
    <property type="entry name" value="Lambda_DNA-bd_dom_sf"/>
</dbReference>
<dbReference type="STRING" id="1592317.DPF_2640"/>
<dbReference type="Gene3D" id="2.10.109.10">
    <property type="entry name" value="Umud Fragment, subunit A"/>
    <property type="match status" value="1"/>
</dbReference>
<name>A0A194AMQ8_9BACT</name>